<evidence type="ECO:0000313" key="3">
    <source>
        <dbReference type="Proteomes" id="UP000491237"/>
    </source>
</evidence>
<protein>
    <submittedName>
        <fullName evidence="2">PHP domain-containing protein</fullName>
    </submittedName>
</protein>
<dbReference type="PANTHER" id="PTHR32294:SF0">
    <property type="entry name" value="DNA POLYMERASE III SUBUNIT ALPHA"/>
    <property type="match status" value="1"/>
</dbReference>
<dbReference type="AlphaFoldDB" id="A0A844EDU2"/>
<evidence type="ECO:0000313" key="2">
    <source>
        <dbReference type="EMBL" id="MSE22337.1"/>
    </source>
</evidence>
<dbReference type="GO" id="GO:0008408">
    <property type="term" value="F:3'-5' exonuclease activity"/>
    <property type="evidence" value="ECO:0007669"/>
    <property type="project" value="InterPro"/>
</dbReference>
<dbReference type="InterPro" id="IPR003141">
    <property type="entry name" value="Pol/His_phosphatase_N"/>
</dbReference>
<dbReference type="Pfam" id="PF02811">
    <property type="entry name" value="PHP"/>
    <property type="match status" value="1"/>
</dbReference>
<gene>
    <name evidence="2" type="ORF">GKC44_14095</name>
</gene>
<dbReference type="EMBL" id="WKKY01001017">
    <property type="protein sequence ID" value="MSE22337.1"/>
    <property type="molecule type" value="Genomic_DNA"/>
</dbReference>
<dbReference type="CDD" id="cd07431">
    <property type="entry name" value="PHP_PolIIIA"/>
    <property type="match status" value="1"/>
</dbReference>
<organism evidence="2 3">
    <name type="scientific">Lentilactobacillus parabuchneri</name>
    <dbReference type="NCBI Taxonomy" id="152331"/>
    <lineage>
        <taxon>Bacteria</taxon>
        <taxon>Bacillati</taxon>
        <taxon>Bacillota</taxon>
        <taxon>Bacilli</taxon>
        <taxon>Lactobacillales</taxon>
        <taxon>Lactobacillaceae</taxon>
        <taxon>Lentilactobacillus</taxon>
    </lineage>
</organism>
<dbReference type="SMART" id="SM00481">
    <property type="entry name" value="POLIIIAc"/>
    <property type="match status" value="1"/>
</dbReference>
<comment type="caution">
    <text evidence="2">The sequence shown here is derived from an EMBL/GenBank/DDBJ whole genome shotgun (WGS) entry which is preliminary data.</text>
</comment>
<dbReference type="InterPro" id="IPR004013">
    <property type="entry name" value="PHP_dom"/>
</dbReference>
<feature type="non-terminal residue" evidence="2">
    <location>
        <position position="136"/>
    </location>
</feature>
<accession>A0A844EDU2</accession>
<dbReference type="SUPFAM" id="SSF89550">
    <property type="entry name" value="PHP domain-like"/>
    <property type="match status" value="1"/>
</dbReference>
<dbReference type="Proteomes" id="UP000491237">
    <property type="component" value="Unassembled WGS sequence"/>
</dbReference>
<dbReference type="InterPro" id="IPR016195">
    <property type="entry name" value="Pol/histidinol_Pase-like"/>
</dbReference>
<evidence type="ECO:0000259" key="1">
    <source>
        <dbReference type="SMART" id="SM00481"/>
    </source>
</evidence>
<reference evidence="2 3" key="1">
    <citation type="submission" date="2019-11" db="EMBL/GenBank/DDBJ databases">
        <title>Draft Genome Sequence of Plant Growth-Promoting Rhizosphere-Associated Bacteria.</title>
        <authorList>
            <person name="Vasilyev I.Y."/>
            <person name="Radchenko V."/>
            <person name="Ilnitskaya E.V."/>
        </authorList>
    </citation>
    <scope>NUCLEOTIDE SEQUENCE [LARGE SCALE GENOMIC DNA]</scope>
    <source>
        <strain evidence="2 3">VRA_07sq_f</strain>
    </source>
</reference>
<dbReference type="InterPro" id="IPR004805">
    <property type="entry name" value="DnaE2/DnaE/PolC"/>
</dbReference>
<dbReference type="Gene3D" id="3.20.20.140">
    <property type="entry name" value="Metal-dependent hydrolases"/>
    <property type="match status" value="1"/>
</dbReference>
<name>A0A844EDU2_9LACO</name>
<dbReference type="GO" id="GO:0006260">
    <property type="term" value="P:DNA replication"/>
    <property type="evidence" value="ECO:0007669"/>
    <property type="project" value="InterPro"/>
</dbReference>
<feature type="domain" description="Polymerase/histidinol phosphatase N-terminal" evidence="1">
    <location>
        <begin position="4"/>
        <end position="71"/>
    </location>
</feature>
<dbReference type="PANTHER" id="PTHR32294">
    <property type="entry name" value="DNA POLYMERASE III SUBUNIT ALPHA"/>
    <property type="match status" value="1"/>
</dbReference>
<proteinExistence type="predicted"/>
<sequence length="136" mass="14920">MSYVPLQVISSYSLLQSPVRITDLITEAAKRGYQALALTDKNVLYGAVEFYDACLKANIKPLIGLTLEIPGLILNDGQYNLVLIAKNQRGYANLLKISTLKMTNDGVTFDQISGYLSDLFVILPPLAEVNDLLLQG</sequence>